<dbReference type="EMBL" id="AP018558">
    <property type="protein sequence ID" value="BBD76711.1"/>
    <property type="molecule type" value="Genomic_DNA"/>
</dbReference>
<reference evidence="1 2" key="1">
    <citation type="submission" date="2018-04" db="EMBL/GenBank/DDBJ databases">
        <title>Complete genome sequence of Hydrogenophilus thermoluteolus TH-1.</title>
        <authorList>
            <person name="Arai H."/>
        </authorList>
    </citation>
    <scope>NUCLEOTIDE SEQUENCE [LARGE SCALE GENOMIC DNA]</scope>
    <source>
        <strain evidence="1 2">TH-1</strain>
    </source>
</reference>
<accession>A0A2Z6DW88</accession>
<dbReference type="Proteomes" id="UP000262004">
    <property type="component" value="Chromosome"/>
</dbReference>
<organism evidence="1 2">
    <name type="scientific">Hydrogenophilus thermoluteolus</name>
    <name type="common">Pseudomonas hydrogenothermophila</name>
    <dbReference type="NCBI Taxonomy" id="297"/>
    <lineage>
        <taxon>Bacteria</taxon>
        <taxon>Pseudomonadati</taxon>
        <taxon>Pseudomonadota</taxon>
        <taxon>Hydrogenophilia</taxon>
        <taxon>Hydrogenophilales</taxon>
        <taxon>Hydrogenophilaceae</taxon>
        <taxon>Hydrogenophilus</taxon>
    </lineage>
</organism>
<evidence type="ECO:0000313" key="1">
    <source>
        <dbReference type="EMBL" id="BBD76711.1"/>
    </source>
</evidence>
<name>A0A2Z6DW88_HYDTE</name>
<keyword evidence="2" id="KW-1185">Reference proteome</keyword>
<dbReference type="AlphaFoldDB" id="A0A2Z6DW88"/>
<proteinExistence type="predicted"/>
<evidence type="ECO:0008006" key="3">
    <source>
        <dbReference type="Google" id="ProtNLM"/>
    </source>
</evidence>
<sequence length="243" mass="26613">MTIGWRGHGRWVARLVARLVMLLCAVVAFGNAAHAAFVLPSEGRAQYAVKKGGMTLGMAQLEWHVAPDGRYRVALSSQTTGLAALLSNYSETRVSEGRVVSGWWVPERSLRERPGKDDEVIARAGDAVVVTRKGRTLRYAAPETAQDFLSLLLSLPARAAAGKPHGKTVLLGVKRAKTITYRVAETQSVTLPDGRTVPGLAFQAETENKDWQVTVEWQVAPIVRLVRLNIHGEEGDFAYELTR</sequence>
<dbReference type="KEGG" id="htl:HPTL_0443"/>
<protein>
    <recommendedName>
        <fullName evidence="3">DUF3108 domain-containing protein</fullName>
    </recommendedName>
</protein>
<gene>
    <name evidence="1" type="ORF">HPTL_0443</name>
</gene>
<dbReference type="RefSeq" id="WP_119334528.1">
    <property type="nucleotide sequence ID" value="NZ_AP018558.1"/>
</dbReference>
<evidence type="ECO:0000313" key="2">
    <source>
        <dbReference type="Proteomes" id="UP000262004"/>
    </source>
</evidence>